<sequence length="644" mass="69432">MLPKNPVLSRRIAYLGLFIFFLILAPAAIAQTKTFHWTQWDIDLALQPDGRLQVTETQTLNFIGEPFTFGYRSIPVGRQGNNDGISNVSVREGDFVFTESFSNAPGTFEVVDQGGETRINWYFEPALGERTYTFSYTVNGAVRVGAGEDSGDQVFWTVLPSDHPSRVDNSRTTITLPEGVFPQRLTGTEDHLVAAYLNDTQTGEVAIDVSDDERVITFTTQRAIMPGEKLDVRVQFPNALLPIATPSWQAAEQRDDVVGLAVLALSMLLLVGGPLGVVALWYTRGRDPQLGLVVPDYITEPPDALPPAMVGSLVDEKVDMQDIVSTLIDLAHRGYVTMEEEKRTHNFTRTDKPDDHLRDYERTFLNDIFRGEGTRSLSSLQYKFASKIPGLRDQIIDELIKEGYLPRAPQSVRNSYIIMAVVVLILGILSLFFLGVFLGANAGLVCFPVFAILSTAIALFIAARHMPRKTAKGAEAAIKWNAFKTYLKNIKEYADLENSGDIFDKYLAYAIAFGLERSFINTFSQSPATIMPPWYMPFPPMHRPMGGGIGGPVVVAAPRPSGGGGQSGGMPNLGDISGGLTGGLAGMSTGLTRMLNNTSNVLKSTPPPTNTGSTGRFGGGGGGGGFSGGFSGGSSGGGGSAGFG</sequence>
<feature type="domain" description="DUF2207" evidence="3">
    <location>
        <begin position="40"/>
        <end position="236"/>
    </location>
</feature>
<name>A0A160T024_9CHLR</name>
<dbReference type="InterPro" id="IPR018702">
    <property type="entry name" value="DUF2207"/>
</dbReference>
<proteinExistence type="predicted"/>
<dbReference type="RefSeq" id="WP_095041690.1">
    <property type="nucleotide sequence ID" value="NZ_LN890655.1"/>
</dbReference>
<feature type="region of interest" description="Disordered" evidence="1">
    <location>
        <begin position="602"/>
        <end position="644"/>
    </location>
</feature>
<evidence type="ECO:0000259" key="3">
    <source>
        <dbReference type="Pfam" id="PF09972"/>
    </source>
</evidence>
<evidence type="ECO:0000256" key="1">
    <source>
        <dbReference type="SAM" id="MobiDB-lite"/>
    </source>
</evidence>
<dbReference type="InterPro" id="IPR048389">
    <property type="entry name" value="YciQ-like_C"/>
</dbReference>
<feature type="domain" description="Predicted membrane protein YciQ-like C-terminal" evidence="4">
    <location>
        <begin position="295"/>
        <end position="523"/>
    </location>
</feature>
<keyword evidence="6" id="KW-1185">Reference proteome</keyword>
<feature type="transmembrane region" description="Helical" evidence="2">
    <location>
        <begin position="442"/>
        <end position="463"/>
    </location>
</feature>
<protein>
    <recommendedName>
        <fullName evidence="7">DUF2207 domain-containing protein</fullName>
    </recommendedName>
</protein>
<evidence type="ECO:0000259" key="4">
    <source>
        <dbReference type="Pfam" id="PF20990"/>
    </source>
</evidence>
<dbReference type="EMBL" id="LN890655">
    <property type="protein sequence ID" value="CUS02028.2"/>
    <property type="molecule type" value="Genomic_DNA"/>
</dbReference>
<keyword evidence="2" id="KW-1133">Transmembrane helix</keyword>
<reference evidence="5" key="1">
    <citation type="submission" date="2016-01" db="EMBL/GenBank/DDBJ databases">
        <authorList>
            <person name="Mcilroy J.S."/>
            <person name="Karst M S."/>
            <person name="Albertsen M."/>
        </authorList>
    </citation>
    <scope>NUCLEOTIDE SEQUENCE</scope>
    <source>
        <strain evidence="5">Cfx-K</strain>
    </source>
</reference>
<dbReference type="Pfam" id="PF20990">
    <property type="entry name" value="DUF2207_C"/>
    <property type="match status" value="1"/>
</dbReference>
<evidence type="ECO:0000256" key="2">
    <source>
        <dbReference type="SAM" id="Phobius"/>
    </source>
</evidence>
<evidence type="ECO:0000313" key="5">
    <source>
        <dbReference type="EMBL" id="CUS02028.2"/>
    </source>
</evidence>
<dbReference type="Proteomes" id="UP000215027">
    <property type="component" value="Chromosome I"/>
</dbReference>
<feature type="transmembrane region" description="Helical" evidence="2">
    <location>
        <begin position="257"/>
        <end position="282"/>
    </location>
</feature>
<dbReference type="OrthoDB" id="143710at2"/>
<evidence type="ECO:0008006" key="7">
    <source>
        <dbReference type="Google" id="ProtNLM"/>
    </source>
</evidence>
<feature type="compositionally biased region" description="Gly residues" evidence="1">
    <location>
        <begin position="615"/>
        <end position="644"/>
    </location>
</feature>
<feature type="transmembrane region" description="Helical" evidence="2">
    <location>
        <begin position="416"/>
        <end position="436"/>
    </location>
</feature>
<accession>A0A160T024</accession>
<gene>
    <name evidence="5" type="ORF">CFX0092_A0147</name>
</gene>
<dbReference type="Pfam" id="PF09972">
    <property type="entry name" value="DUF2207"/>
    <property type="match status" value="1"/>
</dbReference>
<keyword evidence="2" id="KW-0472">Membrane</keyword>
<dbReference type="KEGG" id="pbf:CFX0092_A0147"/>
<keyword evidence="2" id="KW-0812">Transmembrane</keyword>
<dbReference type="AlphaFoldDB" id="A0A160T024"/>
<evidence type="ECO:0000313" key="6">
    <source>
        <dbReference type="Proteomes" id="UP000215027"/>
    </source>
</evidence>
<organism evidence="5 6">
    <name type="scientific">Candidatus Promineifilum breve</name>
    <dbReference type="NCBI Taxonomy" id="1806508"/>
    <lineage>
        <taxon>Bacteria</taxon>
        <taxon>Bacillati</taxon>
        <taxon>Chloroflexota</taxon>
        <taxon>Ardenticatenia</taxon>
        <taxon>Candidatus Promineifilales</taxon>
        <taxon>Candidatus Promineifilaceae</taxon>
        <taxon>Candidatus Promineifilum</taxon>
    </lineage>
</organism>